<sequence>MKWALVMASSTGGFYVSEIKESEHKPAYHPTHIRAWRWIAVDPAVEVYVGDVWRGHSFRSPQVGQKKDHHNLE</sequence>
<evidence type="ECO:0000313" key="2">
    <source>
        <dbReference type="Proteomes" id="UP000063229"/>
    </source>
</evidence>
<keyword evidence="2" id="KW-1185">Reference proteome</keyword>
<evidence type="ECO:0000313" key="1">
    <source>
        <dbReference type="EMBL" id="AMB83804.1"/>
    </source>
</evidence>
<name>A0A109RB76_PSEAA</name>
<protein>
    <submittedName>
        <fullName evidence="1">Uncharacterized protein</fullName>
    </submittedName>
</protein>
<dbReference type="EMBL" id="CP014135">
    <property type="protein sequence ID" value="AMB83804.1"/>
    <property type="molecule type" value="Genomic_DNA"/>
</dbReference>
<reference evidence="1 2" key="1">
    <citation type="submission" date="2016-01" db="EMBL/GenBank/DDBJ databases">
        <authorList>
            <person name="McClelland M."/>
            <person name="Jain A."/>
            <person name="Saraogi P."/>
            <person name="Mendelson R."/>
            <person name="Westerman R."/>
            <person name="SanMiguel P."/>
            <person name="Csonka L."/>
        </authorList>
    </citation>
    <scope>NUCLEOTIDE SEQUENCE [LARGE SCALE GENOMIC DNA]</scope>
    <source>
        <strain evidence="1 2">NCPPB 2472</strain>
    </source>
</reference>
<dbReference type="Proteomes" id="UP000063229">
    <property type="component" value="Chromosome"/>
</dbReference>
<gene>
    <name evidence="1" type="ORF">AWM79_00155</name>
</gene>
<dbReference type="AlphaFoldDB" id="A0A109RB76"/>
<organism evidence="1 2">
    <name type="scientific">Pseudomonas agarici</name>
    <dbReference type="NCBI Taxonomy" id="46677"/>
    <lineage>
        <taxon>Bacteria</taxon>
        <taxon>Pseudomonadati</taxon>
        <taxon>Pseudomonadota</taxon>
        <taxon>Gammaproteobacteria</taxon>
        <taxon>Pseudomonadales</taxon>
        <taxon>Pseudomonadaceae</taxon>
        <taxon>Pseudomonas</taxon>
    </lineage>
</organism>
<proteinExistence type="predicted"/>
<accession>A0A109RB76</accession>
<dbReference type="RefSeq" id="WP_060781867.1">
    <property type="nucleotide sequence ID" value="NZ_CP014135.1"/>
</dbReference>
<dbReference type="KEGG" id="pagb:AWM79_00155"/>